<dbReference type="InterPro" id="IPR007061">
    <property type="entry name" value="MST-like"/>
</dbReference>
<dbReference type="Gene3D" id="1.20.120.450">
    <property type="entry name" value="dinb family like domain"/>
    <property type="match status" value="1"/>
</dbReference>
<sequence>MDLKETLLRQLQFNRDALLWKCEGLSERDLRLPRTPTGTNLLGLVKHCAWVEHEYFITSFGRSSGLNPPDIDYDADPNGDLAATESEAAAELLSTYREVASHVDAAIAEQTLDTPGHVSWWGERGDTTLGDVLVHVLGDIARHAGHADIIREGIDGLAGLRGDNTNLWVPEGGWDTRVLRLTAIAESFG</sequence>
<organism evidence="1 2">
    <name type="scientific">Tessaracoccus flavus</name>
    <dbReference type="NCBI Taxonomy" id="1610493"/>
    <lineage>
        <taxon>Bacteria</taxon>
        <taxon>Bacillati</taxon>
        <taxon>Actinomycetota</taxon>
        <taxon>Actinomycetes</taxon>
        <taxon>Propionibacteriales</taxon>
        <taxon>Propionibacteriaceae</taxon>
        <taxon>Tessaracoccus</taxon>
    </lineage>
</organism>
<keyword evidence="2" id="KW-1185">Reference proteome</keyword>
<dbReference type="SUPFAM" id="SSF109854">
    <property type="entry name" value="DinB/YfiT-like putative metalloenzymes"/>
    <property type="match status" value="1"/>
</dbReference>
<dbReference type="STRING" id="1610493.RPIT_04310"/>
<dbReference type="Proteomes" id="UP000188324">
    <property type="component" value="Chromosome"/>
</dbReference>
<protein>
    <submittedName>
        <fullName evidence="1">Uncharacterized protein</fullName>
    </submittedName>
</protein>
<gene>
    <name evidence="1" type="ORF">RPIT_04310</name>
</gene>
<reference evidence="1 2" key="1">
    <citation type="journal article" date="2016" name="Int. J. Syst. Evol. Microbiol.">
        <title>Tessaracoccus flavus sp. nov., isolated from the drainage system of a lindane-producing factory.</title>
        <authorList>
            <person name="Kumari R."/>
            <person name="Singh P."/>
            <person name="Schumann P."/>
            <person name="Lal R."/>
        </authorList>
    </citation>
    <scope>NUCLEOTIDE SEQUENCE [LARGE SCALE GENOMIC DNA]</scope>
    <source>
        <strain evidence="1 2">RP1T</strain>
    </source>
</reference>
<dbReference type="EMBL" id="CP019605">
    <property type="protein sequence ID" value="AQP44131.1"/>
    <property type="molecule type" value="Genomic_DNA"/>
</dbReference>
<dbReference type="OrthoDB" id="4548523at2"/>
<dbReference type="AlphaFoldDB" id="A0A1Q2CDF8"/>
<dbReference type="RefSeq" id="WP_077340977.1">
    <property type="nucleotide sequence ID" value="NZ_CP019605.1"/>
</dbReference>
<dbReference type="Pfam" id="PF04978">
    <property type="entry name" value="MST"/>
    <property type="match status" value="1"/>
</dbReference>
<name>A0A1Q2CDF8_9ACTN</name>
<dbReference type="KEGG" id="tfl:RPIT_04310"/>
<accession>A0A1Q2CDF8</accession>
<dbReference type="InterPro" id="IPR034660">
    <property type="entry name" value="DinB/YfiT-like"/>
</dbReference>
<evidence type="ECO:0000313" key="2">
    <source>
        <dbReference type="Proteomes" id="UP000188324"/>
    </source>
</evidence>
<evidence type="ECO:0000313" key="1">
    <source>
        <dbReference type="EMBL" id="AQP44131.1"/>
    </source>
</evidence>
<proteinExistence type="predicted"/>